<dbReference type="EMBL" id="OV725078">
    <property type="protein sequence ID" value="CAH1392518.1"/>
    <property type="molecule type" value="Genomic_DNA"/>
</dbReference>
<dbReference type="Proteomes" id="UP001152798">
    <property type="component" value="Chromosome 2"/>
</dbReference>
<dbReference type="Gene3D" id="1.10.10.60">
    <property type="entry name" value="Homeodomain-like"/>
    <property type="match status" value="1"/>
</dbReference>
<dbReference type="InterPro" id="IPR001356">
    <property type="entry name" value="HD"/>
</dbReference>
<gene>
    <name evidence="2" type="ORF">NEZAVI_LOCUS3326</name>
</gene>
<accession>A0A9P0H044</accession>
<proteinExistence type="predicted"/>
<feature type="compositionally biased region" description="Basic and acidic residues" evidence="1">
    <location>
        <begin position="41"/>
        <end position="51"/>
    </location>
</feature>
<evidence type="ECO:0000313" key="3">
    <source>
        <dbReference type="Proteomes" id="UP001152798"/>
    </source>
</evidence>
<dbReference type="CDD" id="cd00086">
    <property type="entry name" value="homeodomain"/>
    <property type="match status" value="1"/>
</dbReference>
<sequence length="228" mass="24972">MGLRSLLNQLRLHFHLLSAHFSIANSQQVWFSNRRAKWRREEKLRNQRRSGEPAVGPSSTPPRLNPPGFNSMYSSIGQPISTVSADSYSSSLSSMSSSCLQQAREGYPYMFHDPLHSLSTSYNSRVSCNQATPYSNTPAPPTPTTGTVIYYGACIIVGSIRYLWVFPSSAICLYISLLGYYRCHLSGCVRPGPDSQPGARASSQLLATASVIPTIWLSSPHPDGGSPQ</sequence>
<reference evidence="2" key="1">
    <citation type="submission" date="2022-01" db="EMBL/GenBank/DDBJ databases">
        <authorList>
            <person name="King R."/>
        </authorList>
    </citation>
    <scope>NUCLEOTIDE SEQUENCE</scope>
</reference>
<evidence type="ECO:0000313" key="2">
    <source>
        <dbReference type="EMBL" id="CAH1392518.1"/>
    </source>
</evidence>
<keyword evidence="3" id="KW-1185">Reference proteome</keyword>
<evidence type="ECO:0000256" key="1">
    <source>
        <dbReference type="SAM" id="MobiDB-lite"/>
    </source>
</evidence>
<organism evidence="2 3">
    <name type="scientific">Nezara viridula</name>
    <name type="common">Southern green stink bug</name>
    <name type="synonym">Cimex viridulus</name>
    <dbReference type="NCBI Taxonomy" id="85310"/>
    <lineage>
        <taxon>Eukaryota</taxon>
        <taxon>Metazoa</taxon>
        <taxon>Ecdysozoa</taxon>
        <taxon>Arthropoda</taxon>
        <taxon>Hexapoda</taxon>
        <taxon>Insecta</taxon>
        <taxon>Pterygota</taxon>
        <taxon>Neoptera</taxon>
        <taxon>Paraneoptera</taxon>
        <taxon>Hemiptera</taxon>
        <taxon>Heteroptera</taxon>
        <taxon>Panheteroptera</taxon>
        <taxon>Pentatomomorpha</taxon>
        <taxon>Pentatomoidea</taxon>
        <taxon>Pentatomidae</taxon>
        <taxon>Pentatominae</taxon>
        <taxon>Nezara</taxon>
    </lineage>
</organism>
<name>A0A9P0H044_NEZVI</name>
<feature type="region of interest" description="Disordered" evidence="1">
    <location>
        <begin position="41"/>
        <end position="68"/>
    </location>
</feature>
<protein>
    <submittedName>
        <fullName evidence="2">Uncharacterized protein</fullName>
    </submittedName>
</protein>
<dbReference type="GO" id="GO:0003677">
    <property type="term" value="F:DNA binding"/>
    <property type="evidence" value="ECO:0007669"/>
    <property type="project" value="InterPro"/>
</dbReference>
<dbReference type="AlphaFoldDB" id="A0A9P0H044"/>
<dbReference type="OrthoDB" id="6627752at2759"/>